<dbReference type="EMBL" id="ABXU01000010">
    <property type="protein sequence ID" value="EEB34839.1"/>
    <property type="molecule type" value="Genomic_DNA"/>
</dbReference>
<reference evidence="1 2" key="2">
    <citation type="submission" date="2008-10" db="EMBL/GenBank/DDBJ databases">
        <authorList>
            <person name="Fulton L."/>
            <person name="Clifton S."/>
            <person name="Fulton B."/>
            <person name="Xu J."/>
            <person name="Minx P."/>
            <person name="Pepin K.H."/>
            <person name="Johnson M."/>
            <person name="Bhonagiri V."/>
            <person name="Nash W.E."/>
            <person name="Mardis E.R."/>
            <person name="Wilson R.K."/>
        </authorList>
    </citation>
    <scope>NUCLEOTIDE SEQUENCE [LARGE SCALE GENOMIC DNA]</scope>
    <source>
        <strain evidence="1 2">ATCC 29098</strain>
    </source>
</reference>
<sequence length="90" mass="9541">MFAAAVPSFRASAGMCATGQPGPAFPVCRRDAPAAGHSRRHGMVPCPRPGRGVFPGLSLRLPVRGARPGILFLFPAWAQAACRSRTGRHY</sequence>
<evidence type="ECO:0000313" key="2">
    <source>
        <dbReference type="Proteomes" id="UP000003676"/>
    </source>
</evidence>
<accession>B6WQB7</accession>
<protein>
    <submittedName>
        <fullName evidence="1">Uncharacterized protein</fullName>
    </submittedName>
</protein>
<dbReference type="HOGENOM" id="CLU_2436016_0_0_7"/>
<comment type="caution">
    <text evidence="1">The sequence shown here is derived from an EMBL/GenBank/DDBJ whole genome shotgun (WGS) entry which is preliminary data.</text>
</comment>
<reference evidence="1 2" key="1">
    <citation type="submission" date="2008-10" db="EMBL/GenBank/DDBJ databases">
        <title>Draft genome sequence of Desulvovibrio piger (ATCC 29098).</title>
        <authorList>
            <person name="Sudarsanam P."/>
            <person name="Ley R."/>
            <person name="Guruge J."/>
            <person name="Turnbaugh P.J."/>
            <person name="Mahowald M."/>
            <person name="Liep D."/>
            <person name="Gordon J."/>
        </authorList>
    </citation>
    <scope>NUCLEOTIDE SEQUENCE [LARGE SCALE GENOMIC DNA]</scope>
    <source>
        <strain evidence="1 2">ATCC 29098</strain>
    </source>
</reference>
<gene>
    <name evidence="1" type="ORF">DESPIG_00241</name>
</gene>
<dbReference type="Proteomes" id="UP000003676">
    <property type="component" value="Unassembled WGS sequence"/>
</dbReference>
<organism evidence="1 2">
    <name type="scientific">Desulfovibrio piger ATCC 29098</name>
    <dbReference type="NCBI Taxonomy" id="411464"/>
    <lineage>
        <taxon>Bacteria</taxon>
        <taxon>Pseudomonadati</taxon>
        <taxon>Thermodesulfobacteriota</taxon>
        <taxon>Desulfovibrionia</taxon>
        <taxon>Desulfovibrionales</taxon>
        <taxon>Desulfovibrionaceae</taxon>
        <taxon>Desulfovibrio</taxon>
    </lineage>
</organism>
<evidence type="ECO:0000313" key="1">
    <source>
        <dbReference type="EMBL" id="EEB34839.1"/>
    </source>
</evidence>
<name>B6WQB7_9BACT</name>
<dbReference type="AlphaFoldDB" id="B6WQB7"/>
<proteinExistence type="predicted"/>